<evidence type="ECO:0000259" key="5">
    <source>
        <dbReference type="PROSITE" id="PS50931"/>
    </source>
</evidence>
<dbReference type="GO" id="GO:0003677">
    <property type="term" value="F:DNA binding"/>
    <property type="evidence" value="ECO:0007669"/>
    <property type="project" value="UniProtKB-KW"/>
</dbReference>
<dbReference type="Pfam" id="PF00126">
    <property type="entry name" value="HTH_1"/>
    <property type="match status" value="1"/>
</dbReference>
<dbReference type="SUPFAM" id="SSF46785">
    <property type="entry name" value="Winged helix' DNA-binding domain"/>
    <property type="match status" value="1"/>
</dbReference>
<keyword evidence="7" id="KW-1185">Reference proteome</keyword>
<dbReference type="InterPro" id="IPR036390">
    <property type="entry name" value="WH_DNA-bd_sf"/>
</dbReference>
<sequence>MNLLHLKYVIEVAKAGSISKAASNLYMNQPHLSKTIKDLEENMQIIIFERTSKGVIPTKKGAEFIERAKSIIMQVDEMEAMYHGYDDKSVHLDICVPRASYVANAFTNYLSMINFRDKNIRVNYRETNSFDTIKEVYEGDANIGIIRFFENEENCFINLLETKELEYEKIYKFTFKLLVSNENPLVYKDKISLNDLVEQIEITHGDISLPALPLVSTNRNDETRQAKKEITIYERGIQFELLNCLPHTYMWVSPIPQNILDRYNLKTITCYDNKMICYDLLIKRKGYRLSKEDQGFIKEVKRCLRENNI</sequence>
<evidence type="ECO:0000313" key="7">
    <source>
        <dbReference type="Proteomes" id="UP000198558"/>
    </source>
</evidence>
<feature type="domain" description="HTH lysR-type" evidence="5">
    <location>
        <begin position="1"/>
        <end position="58"/>
    </location>
</feature>
<accession>A0A1I0HGA1</accession>
<name>A0A1I0HGA1_9FIRM</name>
<dbReference type="GeneID" id="78289446"/>
<dbReference type="GO" id="GO:0032993">
    <property type="term" value="C:protein-DNA complex"/>
    <property type="evidence" value="ECO:0007669"/>
    <property type="project" value="TreeGrafter"/>
</dbReference>
<dbReference type="InterPro" id="IPR000847">
    <property type="entry name" value="LysR_HTH_N"/>
</dbReference>
<evidence type="ECO:0000313" key="6">
    <source>
        <dbReference type="EMBL" id="SET82990.1"/>
    </source>
</evidence>
<evidence type="ECO:0000256" key="3">
    <source>
        <dbReference type="ARBA" id="ARBA00023125"/>
    </source>
</evidence>
<dbReference type="PROSITE" id="PS50931">
    <property type="entry name" value="HTH_LYSR"/>
    <property type="match status" value="1"/>
</dbReference>
<reference evidence="7" key="1">
    <citation type="submission" date="2016-10" db="EMBL/GenBank/DDBJ databases">
        <authorList>
            <person name="Varghese N."/>
            <person name="Submissions S."/>
        </authorList>
    </citation>
    <scope>NUCLEOTIDE SEQUENCE [LARGE SCALE GENOMIC DNA]</scope>
    <source>
        <strain evidence="7">DSM 1551</strain>
    </source>
</reference>
<dbReference type="SUPFAM" id="SSF53850">
    <property type="entry name" value="Periplasmic binding protein-like II"/>
    <property type="match status" value="1"/>
</dbReference>
<keyword evidence="3 6" id="KW-0238">DNA-binding</keyword>
<evidence type="ECO:0000256" key="4">
    <source>
        <dbReference type="ARBA" id="ARBA00023163"/>
    </source>
</evidence>
<gene>
    <name evidence="6" type="ORF">SAMN04489758_1508</name>
</gene>
<proteinExistence type="inferred from homology"/>
<keyword evidence="2" id="KW-0805">Transcription regulation</keyword>
<protein>
    <submittedName>
        <fullName evidence="6">DNA-binding transcriptional regulator, LysR family</fullName>
    </submittedName>
</protein>
<dbReference type="PRINTS" id="PR00039">
    <property type="entry name" value="HTHLYSR"/>
</dbReference>
<evidence type="ECO:0000256" key="2">
    <source>
        <dbReference type="ARBA" id="ARBA00023015"/>
    </source>
</evidence>
<dbReference type="GO" id="GO:0003700">
    <property type="term" value="F:DNA-binding transcription factor activity"/>
    <property type="evidence" value="ECO:0007669"/>
    <property type="project" value="InterPro"/>
</dbReference>
<organism evidence="6 7">
    <name type="scientific">Thomasclavelia cocleata</name>
    <dbReference type="NCBI Taxonomy" id="69824"/>
    <lineage>
        <taxon>Bacteria</taxon>
        <taxon>Bacillati</taxon>
        <taxon>Bacillota</taxon>
        <taxon>Erysipelotrichia</taxon>
        <taxon>Erysipelotrichales</taxon>
        <taxon>Coprobacillaceae</taxon>
        <taxon>Thomasclavelia</taxon>
    </lineage>
</organism>
<dbReference type="FunFam" id="1.10.10.10:FF:000001">
    <property type="entry name" value="LysR family transcriptional regulator"/>
    <property type="match status" value="1"/>
</dbReference>
<dbReference type="Proteomes" id="UP000198558">
    <property type="component" value="Unassembled WGS sequence"/>
</dbReference>
<dbReference type="PANTHER" id="PTHR30346:SF0">
    <property type="entry name" value="HCA OPERON TRANSCRIPTIONAL ACTIVATOR HCAR"/>
    <property type="match status" value="1"/>
</dbReference>
<keyword evidence="4" id="KW-0804">Transcription</keyword>
<evidence type="ECO:0000256" key="1">
    <source>
        <dbReference type="ARBA" id="ARBA00009437"/>
    </source>
</evidence>
<dbReference type="EMBL" id="FOIN01000050">
    <property type="protein sequence ID" value="SET82990.1"/>
    <property type="molecule type" value="Genomic_DNA"/>
</dbReference>
<dbReference type="OrthoDB" id="9803714at2"/>
<dbReference type="RefSeq" id="WP_092356522.1">
    <property type="nucleotide sequence ID" value="NZ_FOIN01000050.1"/>
</dbReference>
<dbReference type="InterPro" id="IPR036388">
    <property type="entry name" value="WH-like_DNA-bd_sf"/>
</dbReference>
<dbReference type="AlphaFoldDB" id="A0A1I0HGA1"/>
<comment type="similarity">
    <text evidence="1">Belongs to the LysR transcriptional regulatory family.</text>
</comment>
<dbReference type="PANTHER" id="PTHR30346">
    <property type="entry name" value="TRANSCRIPTIONAL DUAL REGULATOR HCAR-RELATED"/>
    <property type="match status" value="1"/>
</dbReference>
<dbReference type="Gene3D" id="1.10.10.10">
    <property type="entry name" value="Winged helix-like DNA-binding domain superfamily/Winged helix DNA-binding domain"/>
    <property type="match status" value="1"/>
</dbReference>